<keyword evidence="1" id="KW-0175">Coiled coil</keyword>
<feature type="region of interest" description="Disordered" evidence="2">
    <location>
        <begin position="336"/>
        <end position="365"/>
    </location>
</feature>
<dbReference type="EMBL" id="CAJVQB010061335">
    <property type="protein sequence ID" value="CAG8839830.1"/>
    <property type="molecule type" value="Genomic_DNA"/>
</dbReference>
<evidence type="ECO:0000313" key="4">
    <source>
        <dbReference type="Proteomes" id="UP000789901"/>
    </source>
</evidence>
<dbReference type="Gene3D" id="3.30.420.10">
    <property type="entry name" value="Ribonuclease H-like superfamily/Ribonuclease H"/>
    <property type="match status" value="1"/>
</dbReference>
<evidence type="ECO:0000256" key="1">
    <source>
        <dbReference type="SAM" id="Coils"/>
    </source>
</evidence>
<gene>
    <name evidence="3" type="ORF">GMARGA_LOCUS34626</name>
</gene>
<comment type="caution">
    <text evidence="3">The sequence shown here is derived from an EMBL/GenBank/DDBJ whole genome shotgun (WGS) entry which is preliminary data.</text>
</comment>
<dbReference type="Proteomes" id="UP000789901">
    <property type="component" value="Unassembled WGS sequence"/>
</dbReference>
<feature type="compositionally biased region" description="Basic and acidic residues" evidence="2">
    <location>
        <begin position="336"/>
        <end position="348"/>
    </location>
</feature>
<name>A0ABN7WT47_GIGMA</name>
<sequence length="365" mass="42944">ELDIEVRSEFEYDEWWFFQKPEGKPKTIIEVLVEHDRLKNWEKLKGGESIENITLENMDENKENQPIIGRIMTKRTHITDIICYESSSKNEKQTGERSSNKVLQERLSNGVKRARTEKLIDISPWVKYTKGEMNLQLEPDYFVKREKGSSISLEQVRSLRSRKEKIRVVIEEPKVILEKIKAHSGVEQNERADRIAKEGGEVDVLTRVKWVMTEGMIFWPVWKGIEIKCSSREFIKQLLMMATRAEWTFNQGLYDKIHQKRIKKEEEILKSIKEELRQKDKIALDLNKLREVFIPRNIKEGFVADKIGSSLERINISKNKARNIAVAFLDEWAKKEGDQEKERKRREPEGEESINPEAGTEEKEM</sequence>
<organism evidence="3 4">
    <name type="scientific">Gigaspora margarita</name>
    <dbReference type="NCBI Taxonomy" id="4874"/>
    <lineage>
        <taxon>Eukaryota</taxon>
        <taxon>Fungi</taxon>
        <taxon>Fungi incertae sedis</taxon>
        <taxon>Mucoromycota</taxon>
        <taxon>Glomeromycotina</taxon>
        <taxon>Glomeromycetes</taxon>
        <taxon>Diversisporales</taxon>
        <taxon>Gigasporaceae</taxon>
        <taxon>Gigaspora</taxon>
    </lineage>
</organism>
<proteinExistence type="predicted"/>
<dbReference type="SUPFAM" id="SSF53098">
    <property type="entry name" value="Ribonuclease H-like"/>
    <property type="match status" value="1"/>
</dbReference>
<evidence type="ECO:0000313" key="3">
    <source>
        <dbReference type="EMBL" id="CAG8839830.1"/>
    </source>
</evidence>
<reference evidence="3 4" key="1">
    <citation type="submission" date="2021-06" db="EMBL/GenBank/DDBJ databases">
        <authorList>
            <person name="Kallberg Y."/>
            <person name="Tangrot J."/>
            <person name="Rosling A."/>
        </authorList>
    </citation>
    <scope>NUCLEOTIDE SEQUENCE [LARGE SCALE GENOMIC DNA]</scope>
    <source>
        <strain evidence="3 4">120-4 pot B 10/14</strain>
    </source>
</reference>
<feature type="non-terminal residue" evidence="3">
    <location>
        <position position="1"/>
    </location>
</feature>
<accession>A0ABN7WT47</accession>
<protein>
    <submittedName>
        <fullName evidence="3">20377_t:CDS:1</fullName>
    </submittedName>
</protein>
<evidence type="ECO:0000256" key="2">
    <source>
        <dbReference type="SAM" id="MobiDB-lite"/>
    </source>
</evidence>
<keyword evidence="4" id="KW-1185">Reference proteome</keyword>
<dbReference type="InterPro" id="IPR012337">
    <property type="entry name" value="RNaseH-like_sf"/>
</dbReference>
<feature type="coiled-coil region" evidence="1">
    <location>
        <begin position="259"/>
        <end position="292"/>
    </location>
</feature>
<dbReference type="InterPro" id="IPR036397">
    <property type="entry name" value="RNaseH_sf"/>
</dbReference>
<feature type="non-terminal residue" evidence="3">
    <location>
        <position position="365"/>
    </location>
</feature>